<feature type="transmembrane region" description="Helical" evidence="1">
    <location>
        <begin position="219"/>
        <end position="238"/>
    </location>
</feature>
<protein>
    <submittedName>
        <fullName evidence="3">Membrane protein</fullName>
    </submittedName>
</protein>
<reference evidence="3 5" key="2">
    <citation type="submission" date="2023-02" db="EMBL/GenBank/DDBJ databases">
        <title>Encephalitozoon hellem ATCC 50451 complete genome.</title>
        <authorList>
            <person name="Mascarenhas dos Santos A.C."/>
            <person name="Julian A.T."/>
            <person name="Pombert J.-F."/>
        </authorList>
    </citation>
    <scope>NUCLEOTIDE SEQUENCE [LARGE SCALE GENOMIC DNA]</scope>
    <source>
        <strain evidence="3 5">ATCC 50451</strain>
    </source>
</reference>
<proteinExistence type="predicted"/>
<feature type="transmembrane region" description="Helical" evidence="1">
    <location>
        <begin position="149"/>
        <end position="170"/>
    </location>
</feature>
<feature type="transmembrane region" description="Helical" evidence="1">
    <location>
        <begin position="250"/>
        <end position="269"/>
    </location>
</feature>
<evidence type="ECO:0000313" key="4">
    <source>
        <dbReference type="Proteomes" id="UP001059546"/>
    </source>
</evidence>
<sequence>MKKKLCLGEILSLMGALQLYLVSDYLESHFMMVFCIENLLSTLAVLAVSAPFAIKSTTFKEIVQTQSEYLSFGLFAFGEYSSWFRGAGMTSIKTAMATRGLCYPLSVVLMFMISRVAKENMLRNLGFILVILTNMYKSVKYSDEGFFDVLFGVIYLALYVVFSVSSDFITVCMTNRNGLPKFLFASSFYIWICSFIILIDSGIGYNDIYTFIESNIHKSVVLVIISSLLRALGAYYIQRFGIVAYSTTKISNYIYFIILRSFMGLEWAWRFEDTLFHLSTYFLILFFINSDEFHERSLEFGM</sequence>
<organism evidence="2 4">
    <name type="scientific">Encephalitozoon hellem</name>
    <name type="common">Microsporidian parasite</name>
    <dbReference type="NCBI Taxonomy" id="27973"/>
    <lineage>
        <taxon>Eukaryota</taxon>
        <taxon>Fungi</taxon>
        <taxon>Fungi incertae sedis</taxon>
        <taxon>Microsporidia</taxon>
        <taxon>Unikaryonidae</taxon>
        <taxon>Encephalitozoon</taxon>
    </lineage>
</organism>
<accession>A0A9Q9C9N4</accession>
<dbReference type="Proteomes" id="UP001217963">
    <property type="component" value="Chromosome III"/>
</dbReference>
<feature type="transmembrane region" description="Helical" evidence="1">
    <location>
        <begin position="5"/>
        <end position="23"/>
    </location>
</feature>
<name>A0A9Q9C9N4_ENCHE</name>
<keyword evidence="1" id="KW-0472">Membrane</keyword>
<dbReference type="EMBL" id="CP075149">
    <property type="protein sequence ID" value="UTX42838.1"/>
    <property type="molecule type" value="Genomic_DNA"/>
</dbReference>
<keyword evidence="1" id="KW-1133">Transmembrane helix</keyword>
<dbReference type="EMBL" id="CP119064">
    <property type="protein sequence ID" value="WEL38297.1"/>
    <property type="molecule type" value="Genomic_DNA"/>
</dbReference>
<evidence type="ECO:0000313" key="3">
    <source>
        <dbReference type="EMBL" id="WEL38297.1"/>
    </source>
</evidence>
<keyword evidence="5" id="KW-1185">Reference proteome</keyword>
<reference evidence="2" key="1">
    <citation type="submission" date="2021-05" db="EMBL/GenBank/DDBJ databases">
        <title>Encephalitozoon hellem ATCC 50604 Complete Genome.</title>
        <authorList>
            <person name="Mascarenhas dos Santos A.C."/>
            <person name="Julian A.T."/>
            <person name="Pombert J.-F."/>
        </authorList>
    </citation>
    <scope>NUCLEOTIDE SEQUENCE</scope>
    <source>
        <strain evidence="2">ATCC 50604</strain>
    </source>
</reference>
<evidence type="ECO:0000313" key="2">
    <source>
        <dbReference type="EMBL" id="UTX42838.1"/>
    </source>
</evidence>
<evidence type="ECO:0000256" key="1">
    <source>
        <dbReference type="SAM" id="Phobius"/>
    </source>
</evidence>
<feature type="transmembrane region" description="Helical" evidence="1">
    <location>
        <begin position="182"/>
        <end position="199"/>
    </location>
</feature>
<keyword evidence="1" id="KW-0812">Transmembrane</keyword>
<feature type="transmembrane region" description="Helical" evidence="1">
    <location>
        <begin position="96"/>
        <end position="114"/>
    </location>
</feature>
<evidence type="ECO:0000313" key="5">
    <source>
        <dbReference type="Proteomes" id="UP001217963"/>
    </source>
</evidence>
<dbReference type="AlphaFoldDB" id="A0A9Q9C9N4"/>
<feature type="transmembrane region" description="Helical" evidence="1">
    <location>
        <begin position="29"/>
        <end position="54"/>
    </location>
</feature>
<gene>
    <name evidence="2" type="ORF">GPU96_03g05620</name>
    <name evidence="3" type="ORF">PFJ87_03g01570</name>
</gene>
<dbReference type="OrthoDB" id="2190809at2759"/>
<dbReference type="Proteomes" id="UP001059546">
    <property type="component" value="Chromosome III"/>
</dbReference>